<evidence type="ECO:0000313" key="1">
    <source>
        <dbReference type="EMBL" id="GFT17411.1"/>
    </source>
</evidence>
<dbReference type="OrthoDB" id="10441974at2759"/>
<accession>A0A8X6NKB3</accession>
<reference evidence="1" key="1">
    <citation type="submission" date="2020-08" db="EMBL/GenBank/DDBJ databases">
        <title>Multicomponent nature underlies the extraordinary mechanical properties of spider dragline silk.</title>
        <authorList>
            <person name="Kono N."/>
            <person name="Nakamura H."/>
            <person name="Mori M."/>
            <person name="Yoshida Y."/>
            <person name="Ohtoshi R."/>
            <person name="Malay A.D."/>
            <person name="Moran D.A.P."/>
            <person name="Tomita M."/>
            <person name="Numata K."/>
            <person name="Arakawa K."/>
        </authorList>
    </citation>
    <scope>NUCLEOTIDE SEQUENCE</scope>
</reference>
<comment type="caution">
    <text evidence="1">The sequence shown here is derived from an EMBL/GenBank/DDBJ whole genome shotgun (WGS) entry which is preliminary data.</text>
</comment>
<gene>
    <name evidence="1" type="ORF">NPIL_41771</name>
</gene>
<protein>
    <submittedName>
        <fullName evidence="1">Uncharacterized protein</fullName>
    </submittedName>
</protein>
<name>A0A8X6NKB3_NEPPI</name>
<keyword evidence="2" id="KW-1185">Reference proteome</keyword>
<dbReference type="EMBL" id="BMAW01105002">
    <property type="protein sequence ID" value="GFT17411.1"/>
    <property type="molecule type" value="Genomic_DNA"/>
</dbReference>
<organism evidence="1 2">
    <name type="scientific">Nephila pilipes</name>
    <name type="common">Giant wood spider</name>
    <name type="synonym">Nephila maculata</name>
    <dbReference type="NCBI Taxonomy" id="299642"/>
    <lineage>
        <taxon>Eukaryota</taxon>
        <taxon>Metazoa</taxon>
        <taxon>Ecdysozoa</taxon>
        <taxon>Arthropoda</taxon>
        <taxon>Chelicerata</taxon>
        <taxon>Arachnida</taxon>
        <taxon>Araneae</taxon>
        <taxon>Araneomorphae</taxon>
        <taxon>Entelegynae</taxon>
        <taxon>Araneoidea</taxon>
        <taxon>Nephilidae</taxon>
        <taxon>Nephila</taxon>
    </lineage>
</organism>
<sequence length="91" mass="10506">MFGSEPHLHWTYCPQKDMRAVGTASDLVSLSWVKDPIPNEVPSLLCSALDFYELSQPHEGKRDNLLDIIICVFEEEYVENKLYGKKQAYEK</sequence>
<evidence type="ECO:0000313" key="2">
    <source>
        <dbReference type="Proteomes" id="UP000887013"/>
    </source>
</evidence>
<proteinExistence type="predicted"/>
<dbReference type="Proteomes" id="UP000887013">
    <property type="component" value="Unassembled WGS sequence"/>
</dbReference>
<dbReference type="AlphaFoldDB" id="A0A8X6NKB3"/>